<evidence type="ECO:0000256" key="1">
    <source>
        <dbReference type="ARBA" id="ARBA00000966"/>
    </source>
</evidence>
<reference evidence="14 15" key="1">
    <citation type="submission" date="2020-12" db="EMBL/GenBank/DDBJ databases">
        <title>Metabolic potential, ecology and presence of endohyphal bacteria is reflected in genomic diversity of Mucoromycotina.</title>
        <authorList>
            <person name="Muszewska A."/>
            <person name="Okrasinska A."/>
            <person name="Steczkiewicz K."/>
            <person name="Drgas O."/>
            <person name="Orlowska M."/>
            <person name="Perlinska-Lenart U."/>
            <person name="Aleksandrzak-Piekarczyk T."/>
            <person name="Szatraj K."/>
            <person name="Zielenkiewicz U."/>
            <person name="Pilsyk S."/>
            <person name="Malc E."/>
            <person name="Mieczkowski P."/>
            <person name="Kruszewska J.S."/>
            <person name="Biernat P."/>
            <person name="Pawlowska J."/>
        </authorList>
    </citation>
    <scope>NUCLEOTIDE SEQUENCE [LARGE SCALE GENOMIC DNA]</scope>
    <source>
        <strain evidence="14 15">CBS 142.35</strain>
    </source>
</reference>
<dbReference type="InterPro" id="IPR036908">
    <property type="entry name" value="RlpA-like_sf"/>
</dbReference>
<dbReference type="InterPro" id="IPR000254">
    <property type="entry name" value="CBD"/>
</dbReference>
<dbReference type="SUPFAM" id="SSF57180">
    <property type="entry name" value="Cellulose-binding domain"/>
    <property type="match status" value="2"/>
</dbReference>
<evidence type="ECO:0000256" key="3">
    <source>
        <dbReference type="ARBA" id="ARBA00012601"/>
    </source>
</evidence>
<dbReference type="EC" id="3.2.1.4" evidence="3 10"/>
<keyword evidence="6" id="KW-0136">Cellulose degradation</keyword>
<feature type="compositionally biased region" description="Low complexity" evidence="11">
    <location>
        <begin position="146"/>
        <end position="158"/>
    </location>
</feature>
<comment type="catalytic activity">
    <reaction evidence="1 10">
        <text>Endohydrolysis of (1-&gt;4)-beta-D-glucosidic linkages in cellulose, lichenin and cereal beta-D-glucans.</text>
        <dbReference type="EC" id="3.2.1.4"/>
    </reaction>
</comment>
<evidence type="ECO:0000259" key="13">
    <source>
        <dbReference type="PROSITE" id="PS51164"/>
    </source>
</evidence>
<evidence type="ECO:0000256" key="2">
    <source>
        <dbReference type="ARBA" id="ARBA00007793"/>
    </source>
</evidence>
<comment type="caution">
    <text evidence="14">The sequence shown here is derived from an EMBL/GenBank/DDBJ whole genome shotgun (WGS) entry which is preliminary data.</text>
</comment>
<evidence type="ECO:0000256" key="7">
    <source>
        <dbReference type="ARBA" id="ARBA00023277"/>
    </source>
</evidence>
<dbReference type="PROSITE" id="PS51164">
    <property type="entry name" value="CBM1_2"/>
    <property type="match status" value="2"/>
</dbReference>
<feature type="domain" description="CBM1" evidence="13">
    <location>
        <begin position="25"/>
        <end position="61"/>
    </location>
</feature>
<dbReference type="GO" id="GO:0008810">
    <property type="term" value="F:cellulase activity"/>
    <property type="evidence" value="ECO:0007669"/>
    <property type="project" value="UniProtKB-EC"/>
</dbReference>
<evidence type="ECO:0000256" key="10">
    <source>
        <dbReference type="PROSITE-ProRule" id="PRU10069"/>
    </source>
</evidence>
<sequence>MRATSVLGALIALAGTHQLTFAGECNNAPFDRCGGKGWEGSECCTEGYECKVQNTYYSQCVPVDQTKSSCAKAYSQCGGKAFTGETCCVSGFECVKANAWYSQCLPKYRWESSAGDKETPAATTTVEQKPVETTTTSTEVQKPSATTTVEKPKPTTTKQPEESKTTEPEKPKTTTTTQKPVTTTTEHSAPKTTTTSSSGGSSTYAPISGGSSGAGSTTRYWDCCKASCSWPGKADVSSPVNTCKANGVTRLTDYNAQSGCNGGNAYMCNDNQPWAVNDKLSYGFAAASIAGKDEAGWCCGCYELTFTSGAVEGKKLVVQVTNTGGDLGSNHFDLQIPGGGVGIFNGCESQWNAPSNGWGERYGGLSSVSGCSDLPKELQAGCEWRFNWFKNADNPSVSFKEVSCPAELVKKTGCSRS</sequence>
<gene>
    <name evidence="14" type="ORF">INT45_012571</name>
</gene>
<keyword evidence="5" id="KW-0378">Hydrolase</keyword>
<evidence type="ECO:0000313" key="15">
    <source>
        <dbReference type="Proteomes" id="UP000646827"/>
    </source>
</evidence>
<dbReference type="SUPFAM" id="SSF50685">
    <property type="entry name" value="Barwin-like endoglucanases"/>
    <property type="match status" value="1"/>
</dbReference>
<dbReference type="PROSITE" id="PS01140">
    <property type="entry name" value="GLYCOSYL_HYDROL_F45"/>
    <property type="match status" value="1"/>
</dbReference>
<dbReference type="OrthoDB" id="10035502at2759"/>
<feature type="chain" id="PRO_5034215382" description="Cellulase" evidence="12">
    <location>
        <begin position="23"/>
        <end position="417"/>
    </location>
</feature>
<feature type="domain" description="CBM1" evidence="13">
    <location>
        <begin position="69"/>
        <end position="105"/>
    </location>
</feature>
<evidence type="ECO:0000256" key="6">
    <source>
        <dbReference type="ARBA" id="ARBA00023001"/>
    </source>
</evidence>
<keyword evidence="9" id="KW-0624">Polysaccharide degradation</keyword>
<feature type="signal peptide" evidence="12">
    <location>
        <begin position="1"/>
        <end position="22"/>
    </location>
</feature>
<dbReference type="EMBL" id="JAEPRB010000132">
    <property type="protein sequence ID" value="KAG2220707.1"/>
    <property type="molecule type" value="Genomic_DNA"/>
</dbReference>
<dbReference type="Proteomes" id="UP000646827">
    <property type="component" value="Unassembled WGS sequence"/>
</dbReference>
<feature type="active site" description="Nucleophile" evidence="10">
    <location>
        <position position="222"/>
    </location>
</feature>
<evidence type="ECO:0000256" key="8">
    <source>
        <dbReference type="ARBA" id="ARBA00023295"/>
    </source>
</evidence>
<evidence type="ECO:0000313" key="14">
    <source>
        <dbReference type="EMBL" id="KAG2220707.1"/>
    </source>
</evidence>
<dbReference type="SMART" id="SM00236">
    <property type="entry name" value="fCBD"/>
    <property type="match status" value="2"/>
</dbReference>
<keyword evidence="4 12" id="KW-0732">Signal</keyword>
<evidence type="ECO:0000256" key="11">
    <source>
        <dbReference type="SAM" id="MobiDB-lite"/>
    </source>
</evidence>
<dbReference type="InterPro" id="IPR052288">
    <property type="entry name" value="GH45_Enzymes"/>
</dbReference>
<organism evidence="14 15">
    <name type="scientific">Circinella minor</name>
    <dbReference type="NCBI Taxonomy" id="1195481"/>
    <lineage>
        <taxon>Eukaryota</taxon>
        <taxon>Fungi</taxon>
        <taxon>Fungi incertae sedis</taxon>
        <taxon>Mucoromycota</taxon>
        <taxon>Mucoromycotina</taxon>
        <taxon>Mucoromycetes</taxon>
        <taxon>Mucorales</taxon>
        <taxon>Lichtheimiaceae</taxon>
        <taxon>Circinella</taxon>
    </lineage>
</organism>
<keyword evidence="8" id="KW-0326">Glycosidase</keyword>
<evidence type="ECO:0000256" key="12">
    <source>
        <dbReference type="SAM" id="SignalP"/>
    </source>
</evidence>
<dbReference type="GO" id="GO:0030248">
    <property type="term" value="F:cellulose binding"/>
    <property type="evidence" value="ECO:0007669"/>
    <property type="project" value="InterPro"/>
</dbReference>
<dbReference type="PROSITE" id="PS00562">
    <property type="entry name" value="CBM1_1"/>
    <property type="match status" value="1"/>
</dbReference>
<keyword evidence="15" id="KW-1185">Reference proteome</keyword>
<dbReference type="PANTHER" id="PTHR39730:SF1">
    <property type="entry name" value="ENDOGLUCANASE 1"/>
    <property type="match status" value="1"/>
</dbReference>
<protein>
    <recommendedName>
        <fullName evidence="3 10">Cellulase</fullName>
        <ecNumber evidence="3 10">3.2.1.4</ecNumber>
    </recommendedName>
</protein>
<dbReference type="Pfam" id="PF00734">
    <property type="entry name" value="CBM_1"/>
    <property type="match status" value="2"/>
</dbReference>
<comment type="similarity">
    <text evidence="2">Belongs to the glycosyl hydrolase 45 (cellulase K) family.</text>
</comment>
<dbReference type="GO" id="GO:0005576">
    <property type="term" value="C:extracellular region"/>
    <property type="evidence" value="ECO:0007669"/>
    <property type="project" value="InterPro"/>
</dbReference>
<evidence type="ECO:0000256" key="9">
    <source>
        <dbReference type="ARBA" id="ARBA00023326"/>
    </source>
</evidence>
<feature type="compositionally biased region" description="Basic and acidic residues" evidence="11">
    <location>
        <begin position="159"/>
        <end position="172"/>
    </location>
</feature>
<dbReference type="GO" id="GO:0030245">
    <property type="term" value="P:cellulose catabolic process"/>
    <property type="evidence" value="ECO:0007669"/>
    <property type="project" value="UniProtKB-KW"/>
</dbReference>
<evidence type="ECO:0000256" key="4">
    <source>
        <dbReference type="ARBA" id="ARBA00022729"/>
    </source>
</evidence>
<name>A0A8H7S2S4_9FUNG</name>
<feature type="compositionally biased region" description="Low complexity" evidence="11">
    <location>
        <begin position="173"/>
        <end position="203"/>
    </location>
</feature>
<dbReference type="Gene3D" id="2.40.40.10">
    <property type="entry name" value="RlpA-like domain"/>
    <property type="match status" value="1"/>
</dbReference>
<dbReference type="InterPro" id="IPR035971">
    <property type="entry name" value="CBD_sf"/>
</dbReference>
<keyword evidence="7" id="KW-0119">Carbohydrate metabolism</keyword>
<accession>A0A8H7S2S4</accession>
<dbReference type="Pfam" id="PF02015">
    <property type="entry name" value="Glyco_hydro_45"/>
    <property type="match status" value="1"/>
</dbReference>
<feature type="region of interest" description="Disordered" evidence="11">
    <location>
        <begin position="115"/>
        <end position="214"/>
    </location>
</feature>
<proteinExistence type="inferred from homology"/>
<dbReference type="AlphaFoldDB" id="A0A8H7S2S4"/>
<evidence type="ECO:0000256" key="5">
    <source>
        <dbReference type="ARBA" id="ARBA00022801"/>
    </source>
</evidence>
<feature type="compositionally biased region" description="Polar residues" evidence="11">
    <location>
        <begin position="121"/>
        <end position="145"/>
    </location>
</feature>
<dbReference type="PANTHER" id="PTHR39730">
    <property type="entry name" value="ENDOGLUCANASE 1"/>
    <property type="match status" value="1"/>
</dbReference>
<dbReference type="InterPro" id="IPR000334">
    <property type="entry name" value="Glyco_hydro_45"/>
</dbReference>